<dbReference type="PANTHER" id="PTHR19328:SF75">
    <property type="entry name" value="ALDOSE SUGAR DEHYDROGENASE YLII"/>
    <property type="match status" value="1"/>
</dbReference>
<dbReference type="InterPro" id="IPR011042">
    <property type="entry name" value="6-blade_b-propeller_TolB-like"/>
</dbReference>
<dbReference type="PANTHER" id="PTHR19328">
    <property type="entry name" value="HEDGEHOG-INTERACTING PROTEIN"/>
    <property type="match status" value="1"/>
</dbReference>
<dbReference type="EMBL" id="WXYO01000003">
    <property type="protein sequence ID" value="NAS12136.1"/>
    <property type="molecule type" value="Genomic_DNA"/>
</dbReference>
<gene>
    <name evidence="2" type="ORF">GTQ38_09000</name>
</gene>
<accession>A0A6L9EBM3</accession>
<dbReference type="InterPro" id="IPR012938">
    <property type="entry name" value="Glc/Sorbosone_DH"/>
</dbReference>
<dbReference type="Gene3D" id="2.120.10.30">
    <property type="entry name" value="TolB, C-terminal domain"/>
    <property type="match status" value="1"/>
</dbReference>
<dbReference type="SUPFAM" id="SSF50952">
    <property type="entry name" value="Soluble quinoprotein glucose dehydrogenase"/>
    <property type="match status" value="1"/>
</dbReference>
<comment type="caution">
    <text evidence="2">The sequence shown here is derived from an EMBL/GenBank/DDBJ whole genome shotgun (WGS) entry which is preliminary data.</text>
</comment>
<dbReference type="InterPro" id="IPR039437">
    <property type="entry name" value="FrzH/put_lumazine-bd"/>
</dbReference>
<evidence type="ECO:0000313" key="3">
    <source>
        <dbReference type="Proteomes" id="UP000475249"/>
    </source>
</evidence>
<evidence type="ECO:0000313" key="2">
    <source>
        <dbReference type="EMBL" id="NAS12136.1"/>
    </source>
</evidence>
<sequence length="526" mass="59252">MQQIRHSLLILSLILNFNLYSQSDKEQIEAVLEDFIVGTEYNYPDRIERAFYPEAQMFLHNAADTLLRFSPAQYANLYTRRKPGTRNKRYTSVTALEIVLDVAYAKLQVNIPSFGYRYYDLLLLKRLEEQWKIVGKVTSAEPIPKTPAEAQAKPEKEVVISGLKKPWSMAFLSENEVLLAEKDGTLLRIDLEAKSRKEISGLPTDVGRAIAIDTTVHRNGIYPGGAHGKTLAFNAGWFQVLLDPDFEENQYVYLSYSSMNAEEAAALKVIRGKLVGDRLEEVETLFFAGPYSHGLFHFGGGMVFGQDKKLYIATGERNFYEHLNPEIPLAQDVADKRGKIIRINRDGSIPKDNPDFGPGAVKGLYATGIRATQGMILDEDSGQIWFSEHGTIQGDELNLLQAGANYGWPNRTSGKYRTKDYEPKEVAGAEYTDPVHFWDQTIAPTGLAIYSGNEFAQWEGDIILPGLSKGNLWRIVLEGQTVTHVEELFVNDRVRLRKAVVSPRGRLYLLTDEEDGKIIRIKNANH</sequence>
<dbReference type="Proteomes" id="UP000475249">
    <property type="component" value="Unassembled WGS sequence"/>
</dbReference>
<organism evidence="2 3">
    <name type="scientific">Poritiphilus flavus</name>
    <dbReference type="NCBI Taxonomy" id="2697053"/>
    <lineage>
        <taxon>Bacteria</taxon>
        <taxon>Pseudomonadati</taxon>
        <taxon>Bacteroidota</taxon>
        <taxon>Flavobacteriia</taxon>
        <taxon>Flavobacteriales</taxon>
        <taxon>Flavobacteriaceae</taxon>
        <taxon>Poritiphilus</taxon>
    </lineage>
</organism>
<keyword evidence="3" id="KW-1185">Reference proteome</keyword>
<dbReference type="AlphaFoldDB" id="A0A6L9EBM3"/>
<reference evidence="2 3" key="1">
    <citation type="submission" date="2020-01" db="EMBL/GenBank/DDBJ databases">
        <title>Bacteria diversity of Porities sp.</title>
        <authorList>
            <person name="Wang G."/>
        </authorList>
    </citation>
    <scope>NUCLEOTIDE SEQUENCE [LARGE SCALE GENOMIC DNA]</scope>
    <source>
        <strain evidence="2 3">R33</strain>
    </source>
</reference>
<dbReference type="Gene3D" id="3.10.450.50">
    <property type="match status" value="1"/>
</dbReference>
<dbReference type="Pfam" id="PF12893">
    <property type="entry name" value="Lumazine_bd_2"/>
    <property type="match status" value="1"/>
</dbReference>
<dbReference type="SUPFAM" id="SSF54427">
    <property type="entry name" value="NTF2-like"/>
    <property type="match status" value="1"/>
</dbReference>
<name>A0A6L9EBM3_9FLAO</name>
<dbReference type="InterPro" id="IPR032710">
    <property type="entry name" value="NTF2-like_dom_sf"/>
</dbReference>
<proteinExistence type="predicted"/>
<dbReference type="InterPro" id="IPR011041">
    <property type="entry name" value="Quinoprot_gluc/sorb_DH_b-prop"/>
</dbReference>
<evidence type="ECO:0000259" key="1">
    <source>
        <dbReference type="Pfam" id="PF07995"/>
    </source>
</evidence>
<protein>
    <submittedName>
        <fullName evidence="2">PQQ-dependent sugar dehydrogenase</fullName>
    </submittedName>
</protein>
<dbReference type="RefSeq" id="WP_161435161.1">
    <property type="nucleotide sequence ID" value="NZ_WXYO01000003.1"/>
</dbReference>
<feature type="domain" description="Glucose/Sorbosone dehydrogenase" evidence="1">
    <location>
        <begin position="163"/>
        <end position="520"/>
    </location>
</feature>
<dbReference type="Pfam" id="PF07995">
    <property type="entry name" value="GSDH"/>
    <property type="match status" value="1"/>
</dbReference>